<geneLocation type="mitochondrion" evidence="4"/>
<dbReference type="InterPro" id="IPR012340">
    <property type="entry name" value="NA-bd_OB-fold"/>
</dbReference>
<dbReference type="GO" id="GO:0006412">
    <property type="term" value="P:translation"/>
    <property type="evidence" value="ECO:0007669"/>
    <property type="project" value="InterPro"/>
</dbReference>
<dbReference type="EMBL" id="DQ336395">
    <property type="protein sequence ID" value="ACD12731.1"/>
    <property type="molecule type" value="Genomic_DNA"/>
</dbReference>
<proteinExistence type="inferred from homology"/>
<organism evidence="4">
    <name type="scientific">Dictyostelium citrinum</name>
    <name type="common">Slime mold</name>
    <dbReference type="NCBI Taxonomy" id="361072"/>
    <lineage>
        <taxon>Eukaryota</taxon>
        <taxon>Amoebozoa</taxon>
        <taxon>Evosea</taxon>
        <taxon>Eumycetozoa</taxon>
        <taxon>Dictyostelia</taxon>
        <taxon>Dictyosteliales</taxon>
        <taxon>Dictyosteliaceae</taxon>
        <taxon>Dictyostelium</taxon>
    </lineage>
</organism>
<dbReference type="AlphaFoldDB" id="B2VQ23"/>
<evidence type="ECO:0000313" key="4">
    <source>
        <dbReference type="EMBL" id="ACD12731.1"/>
    </source>
</evidence>
<dbReference type="Pfam" id="PF00164">
    <property type="entry name" value="Ribosom_S12_S23"/>
    <property type="match status" value="1"/>
</dbReference>
<accession>B2VQ23</accession>
<dbReference type="PRINTS" id="PR01034">
    <property type="entry name" value="RIBOSOMALS12"/>
</dbReference>
<reference evidence="4" key="1">
    <citation type="submission" date="2007-11" db="EMBL/GenBank/DDBJ databases">
        <authorList>
            <person name="Heidel A.J."/>
            <person name="Gloeckner G."/>
        </authorList>
    </citation>
    <scope>NUCLEOTIDE SEQUENCE</scope>
</reference>
<dbReference type="PROSITE" id="PS00055">
    <property type="entry name" value="RIBOSOMAL_S12"/>
    <property type="match status" value="1"/>
</dbReference>
<evidence type="ECO:0000256" key="2">
    <source>
        <dbReference type="ARBA" id="ARBA00022980"/>
    </source>
</evidence>
<dbReference type="Gene3D" id="2.40.50.140">
    <property type="entry name" value="Nucleic acid-binding proteins"/>
    <property type="match status" value="1"/>
</dbReference>
<dbReference type="InterPro" id="IPR006032">
    <property type="entry name" value="Ribosomal_uS12"/>
</dbReference>
<dbReference type="SUPFAM" id="SSF50249">
    <property type="entry name" value="Nucleic acid-binding proteins"/>
    <property type="match status" value="1"/>
</dbReference>
<reference evidence="4" key="2">
    <citation type="journal article" date="2008" name="Mol. Biol. Evol.">
        <title>Mitochondrial genome evolution in the social amoebae.</title>
        <authorList>
            <person name="Heidel A.J."/>
            <person name="Gloeckner G."/>
        </authorList>
    </citation>
    <scope>NUCLEOTIDE SEQUENCE</scope>
</reference>
<comment type="similarity">
    <text evidence="1">Belongs to the universal ribosomal protein uS12 family.</text>
</comment>
<keyword evidence="3" id="KW-0687">Ribonucleoprotein</keyword>
<keyword evidence="4" id="KW-0496">Mitochondrion</keyword>
<evidence type="ECO:0000256" key="3">
    <source>
        <dbReference type="ARBA" id="ARBA00023274"/>
    </source>
</evidence>
<dbReference type="GO" id="GO:0015935">
    <property type="term" value="C:small ribosomal subunit"/>
    <property type="evidence" value="ECO:0007669"/>
    <property type="project" value="InterPro"/>
</dbReference>
<evidence type="ECO:0000256" key="1">
    <source>
        <dbReference type="ARBA" id="ARBA00005657"/>
    </source>
</evidence>
<keyword evidence="2" id="KW-0689">Ribosomal protein</keyword>
<sequence length="67" mass="7387">MTINGIIKNLKKNIIKTLLTGYPQKKGFCVKVYGTNSKKPNSAIRKVVIVTKNIKEKININNGKASA</sequence>
<dbReference type="InterPro" id="IPR005679">
    <property type="entry name" value="Ribosomal_uS12_bac"/>
</dbReference>
<dbReference type="GO" id="GO:0003735">
    <property type="term" value="F:structural constituent of ribosome"/>
    <property type="evidence" value="ECO:0007669"/>
    <property type="project" value="InterPro"/>
</dbReference>
<dbReference type="SMR" id="B2VQ23"/>
<protein>
    <submittedName>
        <fullName evidence="4">Uncharacterized protein</fullName>
    </submittedName>
</protein>
<name>B2VQ23_DICCI</name>